<reference evidence="4" key="1">
    <citation type="submission" date="2021-06" db="EMBL/GenBank/DDBJ databases">
        <authorList>
            <person name="Kallberg Y."/>
            <person name="Tangrot J."/>
            <person name="Rosling A."/>
        </authorList>
    </citation>
    <scope>NUCLEOTIDE SEQUENCE</scope>
    <source>
        <strain evidence="4">CL551</strain>
    </source>
</reference>
<dbReference type="OrthoDB" id="270912at2759"/>
<comment type="caution">
    <text evidence="4">The sequence shown here is derived from an EMBL/GenBank/DDBJ whole genome shotgun (WGS) entry which is preliminary data.</text>
</comment>
<organism evidence="4 5">
    <name type="scientific">Acaulospora morrowiae</name>
    <dbReference type="NCBI Taxonomy" id="94023"/>
    <lineage>
        <taxon>Eukaryota</taxon>
        <taxon>Fungi</taxon>
        <taxon>Fungi incertae sedis</taxon>
        <taxon>Mucoromycota</taxon>
        <taxon>Glomeromycotina</taxon>
        <taxon>Glomeromycetes</taxon>
        <taxon>Diversisporales</taxon>
        <taxon>Acaulosporaceae</taxon>
        <taxon>Acaulospora</taxon>
    </lineage>
</organism>
<evidence type="ECO:0000313" key="5">
    <source>
        <dbReference type="Proteomes" id="UP000789342"/>
    </source>
</evidence>
<feature type="non-terminal residue" evidence="4">
    <location>
        <position position="1"/>
    </location>
</feature>
<gene>
    <name evidence="4" type="ORF">AMORRO_LOCUS3182</name>
</gene>
<feature type="region of interest" description="Disordered" evidence="1">
    <location>
        <begin position="1"/>
        <end position="43"/>
    </location>
</feature>
<evidence type="ECO:0000259" key="3">
    <source>
        <dbReference type="Pfam" id="PF20584"/>
    </source>
</evidence>
<name>A0A9N8ZL46_9GLOM</name>
<feature type="transmembrane region" description="Helical" evidence="2">
    <location>
        <begin position="57"/>
        <end position="75"/>
    </location>
</feature>
<proteinExistence type="predicted"/>
<dbReference type="InterPro" id="IPR046714">
    <property type="entry name" value="DUF6787"/>
</dbReference>
<feature type="transmembrane region" description="Helical" evidence="2">
    <location>
        <begin position="96"/>
        <end position="112"/>
    </location>
</feature>
<keyword evidence="5" id="KW-1185">Reference proteome</keyword>
<dbReference type="AlphaFoldDB" id="A0A9N8ZL46"/>
<dbReference type="EMBL" id="CAJVPV010001494">
    <property type="protein sequence ID" value="CAG8499504.1"/>
    <property type="molecule type" value="Genomic_DNA"/>
</dbReference>
<feature type="domain" description="DUF6787" evidence="3">
    <location>
        <begin position="59"/>
        <end position="112"/>
    </location>
</feature>
<evidence type="ECO:0000256" key="2">
    <source>
        <dbReference type="SAM" id="Phobius"/>
    </source>
</evidence>
<dbReference type="Pfam" id="PF20584">
    <property type="entry name" value="DUF6787"/>
    <property type="match status" value="1"/>
</dbReference>
<dbReference type="Proteomes" id="UP000789342">
    <property type="component" value="Unassembled WGS sequence"/>
</dbReference>
<keyword evidence="2" id="KW-1133">Transmembrane helix</keyword>
<feature type="compositionally biased region" description="Polar residues" evidence="1">
    <location>
        <begin position="22"/>
        <end position="40"/>
    </location>
</feature>
<evidence type="ECO:0000313" key="4">
    <source>
        <dbReference type="EMBL" id="CAG8499504.1"/>
    </source>
</evidence>
<sequence length="113" mass="12935">MTNTSSGYDLFPAKPTEPLLPFSNNESASSTSARQYSTETSKAKELERWSWPWWKEWAIIFIVFGITGSTTVRIVRPIVTNVFGIEGSFREGPWSYRLTYLSITLPLYSIILF</sequence>
<evidence type="ECO:0000256" key="1">
    <source>
        <dbReference type="SAM" id="MobiDB-lite"/>
    </source>
</evidence>
<protein>
    <submittedName>
        <fullName evidence="4">17230_t:CDS:1</fullName>
    </submittedName>
</protein>
<keyword evidence="2" id="KW-0472">Membrane</keyword>
<accession>A0A9N8ZL46</accession>
<keyword evidence="2" id="KW-0812">Transmembrane</keyword>